<proteinExistence type="predicted"/>
<name>A0A6A6IV08_9PLEO</name>
<accession>A0A6A6IV08</accession>
<organism evidence="2 3">
    <name type="scientific">Trematosphaeria pertusa</name>
    <dbReference type="NCBI Taxonomy" id="390896"/>
    <lineage>
        <taxon>Eukaryota</taxon>
        <taxon>Fungi</taxon>
        <taxon>Dikarya</taxon>
        <taxon>Ascomycota</taxon>
        <taxon>Pezizomycotina</taxon>
        <taxon>Dothideomycetes</taxon>
        <taxon>Pleosporomycetidae</taxon>
        <taxon>Pleosporales</taxon>
        <taxon>Massarineae</taxon>
        <taxon>Trematosphaeriaceae</taxon>
        <taxon>Trematosphaeria</taxon>
    </lineage>
</organism>
<gene>
    <name evidence="2" type="ORF">BU26DRAFT_228951</name>
</gene>
<evidence type="ECO:0000313" key="2">
    <source>
        <dbReference type="EMBL" id="KAF2253722.1"/>
    </source>
</evidence>
<dbReference type="AlphaFoldDB" id="A0A6A6IV08"/>
<evidence type="ECO:0000256" key="1">
    <source>
        <dbReference type="SAM" id="MobiDB-lite"/>
    </source>
</evidence>
<dbReference type="EMBL" id="ML987191">
    <property type="protein sequence ID" value="KAF2253722.1"/>
    <property type="molecule type" value="Genomic_DNA"/>
</dbReference>
<protein>
    <submittedName>
        <fullName evidence="2">Uncharacterized protein</fullName>
    </submittedName>
</protein>
<sequence length="172" mass="19449">MWAVDSAKLSNVWSSCLTTRIQNPKMGMPISQKFRLLSAMVALRFGDDLEDAAVRHSPVKINKRCFNPRRVPPPRASRAPRTSTRHGQMADEESLFWGTAPTLDVWNTCRTRATRGCFHSIPPGVAFRLMETGSDLLDDQELEPSSFSCADIELSRSPKKRYGMCWALRFTD</sequence>
<reference evidence="2" key="1">
    <citation type="journal article" date="2020" name="Stud. Mycol.">
        <title>101 Dothideomycetes genomes: a test case for predicting lifestyles and emergence of pathogens.</title>
        <authorList>
            <person name="Haridas S."/>
            <person name="Albert R."/>
            <person name="Binder M."/>
            <person name="Bloem J."/>
            <person name="Labutti K."/>
            <person name="Salamov A."/>
            <person name="Andreopoulos B."/>
            <person name="Baker S."/>
            <person name="Barry K."/>
            <person name="Bills G."/>
            <person name="Bluhm B."/>
            <person name="Cannon C."/>
            <person name="Castanera R."/>
            <person name="Culley D."/>
            <person name="Daum C."/>
            <person name="Ezra D."/>
            <person name="Gonzalez J."/>
            <person name="Henrissat B."/>
            <person name="Kuo A."/>
            <person name="Liang C."/>
            <person name="Lipzen A."/>
            <person name="Lutzoni F."/>
            <person name="Magnuson J."/>
            <person name="Mondo S."/>
            <person name="Nolan M."/>
            <person name="Ohm R."/>
            <person name="Pangilinan J."/>
            <person name="Park H.-J."/>
            <person name="Ramirez L."/>
            <person name="Alfaro M."/>
            <person name="Sun H."/>
            <person name="Tritt A."/>
            <person name="Yoshinaga Y."/>
            <person name="Zwiers L.-H."/>
            <person name="Turgeon B."/>
            <person name="Goodwin S."/>
            <person name="Spatafora J."/>
            <person name="Crous P."/>
            <person name="Grigoriev I."/>
        </authorList>
    </citation>
    <scope>NUCLEOTIDE SEQUENCE</scope>
    <source>
        <strain evidence="2">CBS 122368</strain>
    </source>
</reference>
<evidence type="ECO:0000313" key="3">
    <source>
        <dbReference type="Proteomes" id="UP000800094"/>
    </source>
</evidence>
<dbReference type="Proteomes" id="UP000800094">
    <property type="component" value="Unassembled WGS sequence"/>
</dbReference>
<feature type="region of interest" description="Disordered" evidence="1">
    <location>
        <begin position="64"/>
        <end position="90"/>
    </location>
</feature>
<dbReference type="RefSeq" id="XP_033688726.1">
    <property type="nucleotide sequence ID" value="XM_033820835.1"/>
</dbReference>
<dbReference type="GeneID" id="54574165"/>
<keyword evidence="3" id="KW-1185">Reference proteome</keyword>